<feature type="binding site" evidence="1">
    <location>
        <position position="152"/>
    </location>
    <ligand>
        <name>Mg(2+)</name>
        <dbReference type="ChEBI" id="CHEBI:18420"/>
        <label>1</label>
    </ligand>
</feature>
<feature type="binding site" evidence="1">
    <location>
        <position position="376"/>
    </location>
    <ligand>
        <name>Mg(2+)</name>
        <dbReference type="ChEBI" id="CHEBI:18420"/>
        <label>1</label>
    </ligand>
</feature>
<keyword evidence="3" id="KW-1185">Reference proteome</keyword>
<keyword evidence="1" id="KW-0460">Magnesium</keyword>
<protein>
    <submittedName>
        <fullName evidence="2">Uncharacterized protein</fullName>
    </submittedName>
</protein>
<dbReference type="PANTHER" id="PTHR16222">
    <property type="entry name" value="ADP-RIBOSYLGLYCOHYDROLASE"/>
    <property type="match status" value="1"/>
</dbReference>
<dbReference type="Gene3D" id="1.10.4080.10">
    <property type="entry name" value="ADP-ribosylation/Crystallin J1"/>
    <property type="match status" value="1"/>
</dbReference>
<dbReference type="InterPro" id="IPR036705">
    <property type="entry name" value="Ribosyl_crysJ1_sf"/>
</dbReference>
<dbReference type="PANTHER" id="PTHR16222:SF40">
    <property type="entry name" value="ADP-RIBOSYLGLYCOHYDROLASE"/>
    <property type="match status" value="1"/>
</dbReference>
<keyword evidence="1" id="KW-0479">Metal-binding</keyword>
<proteinExistence type="predicted"/>
<feature type="binding site" evidence="1">
    <location>
        <position position="153"/>
    </location>
    <ligand>
        <name>Mg(2+)</name>
        <dbReference type="ChEBI" id="CHEBI:18420"/>
        <label>1</label>
    </ligand>
</feature>
<dbReference type="Pfam" id="PF03747">
    <property type="entry name" value="ADP_ribosyl_GH"/>
    <property type="match status" value="1"/>
</dbReference>
<name>A0A6S7FZI8_PARCT</name>
<dbReference type="GO" id="GO:0046872">
    <property type="term" value="F:metal ion binding"/>
    <property type="evidence" value="ECO:0007669"/>
    <property type="project" value="UniProtKB-KW"/>
</dbReference>
<gene>
    <name evidence="2" type="ORF">PACLA_8A028461</name>
</gene>
<comment type="cofactor">
    <cofactor evidence="1">
        <name>Mg(2+)</name>
        <dbReference type="ChEBI" id="CHEBI:18420"/>
    </cofactor>
    <text evidence="1">Binds 2 magnesium ions per subunit.</text>
</comment>
<dbReference type="OrthoDB" id="2021138at2759"/>
<dbReference type="InterPro" id="IPR050792">
    <property type="entry name" value="ADP-ribosylglycohydrolase"/>
</dbReference>
<dbReference type="AlphaFoldDB" id="A0A6S7FZI8"/>
<dbReference type="InterPro" id="IPR005502">
    <property type="entry name" value="Ribosyl_crysJ1"/>
</dbReference>
<feature type="binding site" evidence="1">
    <location>
        <position position="151"/>
    </location>
    <ligand>
        <name>Mg(2+)</name>
        <dbReference type="ChEBI" id="CHEBI:18420"/>
        <label>1</label>
    </ligand>
</feature>
<feature type="binding site" evidence="1">
    <location>
        <position position="378"/>
    </location>
    <ligand>
        <name>Mg(2+)</name>
        <dbReference type="ChEBI" id="CHEBI:18420"/>
        <label>1</label>
    </ligand>
</feature>
<accession>A0A6S7FZI8</accession>
<feature type="binding site" evidence="1">
    <location>
        <position position="379"/>
    </location>
    <ligand>
        <name>Mg(2+)</name>
        <dbReference type="ChEBI" id="CHEBI:18420"/>
        <label>1</label>
    </ligand>
</feature>
<dbReference type="Proteomes" id="UP001152795">
    <property type="component" value="Unassembled WGS sequence"/>
</dbReference>
<dbReference type="EMBL" id="CACRXK020000373">
    <property type="protein sequence ID" value="CAB3981296.1"/>
    <property type="molecule type" value="Genomic_DNA"/>
</dbReference>
<evidence type="ECO:0000313" key="3">
    <source>
        <dbReference type="Proteomes" id="UP001152795"/>
    </source>
</evidence>
<reference evidence="2" key="1">
    <citation type="submission" date="2020-04" db="EMBL/GenBank/DDBJ databases">
        <authorList>
            <person name="Alioto T."/>
            <person name="Alioto T."/>
            <person name="Gomez Garrido J."/>
        </authorList>
    </citation>
    <scope>NUCLEOTIDE SEQUENCE</scope>
    <source>
        <strain evidence="2">A484AB</strain>
    </source>
</reference>
<dbReference type="SUPFAM" id="SSF101478">
    <property type="entry name" value="ADP-ribosylglycohydrolase"/>
    <property type="match status" value="1"/>
</dbReference>
<comment type="caution">
    <text evidence="2">The sequence shown here is derived from an EMBL/GenBank/DDBJ whole genome shotgun (WGS) entry which is preliminary data.</text>
</comment>
<organism evidence="2 3">
    <name type="scientific">Paramuricea clavata</name>
    <name type="common">Red gorgonian</name>
    <name type="synonym">Violescent sea-whip</name>
    <dbReference type="NCBI Taxonomy" id="317549"/>
    <lineage>
        <taxon>Eukaryota</taxon>
        <taxon>Metazoa</taxon>
        <taxon>Cnidaria</taxon>
        <taxon>Anthozoa</taxon>
        <taxon>Octocorallia</taxon>
        <taxon>Malacalcyonacea</taxon>
        <taxon>Plexauridae</taxon>
        <taxon>Paramuricea</taxon>
    </lineage>
</organism>
<evidence type="ECO:0000313" key="2">
    <source>
        <dbReference type="EMBL" id="CAB3981296.1"/>
    </source>
</evidence>
<sequence>MSGRSKNKPEVNCDVYVLLCCYVLQKCSISFSISISIDPQNLFPLTVVSTKNYFCFTTRINGYCKRQFSRLLSSHTENGLSTRSVTFKRAPHYILCSIERDSPLAACLYGEISIPHYGSQRLMNIFDTKDLEYNQKVDDRHRCNWKEGDWTDDSDQMILILRTLVQNGGKFDEKDFAKKLRHWVRHGYEELGDTGGCGLGRTTASVLSHRDFLKNPHKAAKDVWEGSGRFIAPNGGVMRTSVLGTMEFPDLNKVIENTRSACMVTHADPRCIASCVAVTIAIALMLQREYVFNNGEHDINAIMSTAHWYAEQELKETPQYKDELKHHMFAESIDKLELDSPRAIGYTFKCMGAGFWAFRQKDFREAIQAITMEAGDADTNCAVAGALLGCKVGFRKLPKSWVKGLCHRGWLDKEIKSYFTLLGLQH</sequence>
<evidence type="ECO:0000256" key="1">
    <source>
        <dbReference type="PIRSR" id="PIRSR605502-1"/>
    </source>
</evidence>